<dbReference type="InterPro" id="IPR000742">
    <property type="entry name" value="EGF"/>
</dbReference>
<accession>A0A315VIP6</accession>
<dbReference type="PROSITE" id="PS50026">
    <property type="entry name" value="EGF_3"/>
    <property type="match status" value="1"/>
</dbReference>
<proteinExistence type="predicted"/>
<feature type="disulfide bond" evidence="1">
    <location>
        <begin position="144"/>
        <end position="153"/>
    </location>
</feature>
<name>A0A315VIP6_GAMAF</name>
<evidence type="ECO:0000259" key="2">
    <source>
        <dbReference type="PROSITE" id="PS50026"/>
    </source>
</evidence>
<dbReference type="Proteomes" id="UP000250572">
    <property type="component" value="Unassembled WGS sequence"/>
</dbReference>
<reference evidence="3 4" key="1">
    <citation type="journal article" date="2018" name="G3 (Bethesda)">
        <title>A High-Quality Reference Genome for the Invasive Mosquitofish Gambusia affinis Using a Chicago Library.</title>
        <authorList>
            <person name="Hoffberg S.L."/>
            <person name="Troendle N.J."/>
            <person name="Glenn T.C."/>
            <person name="Mahmud O."/>
            <person name="Louha S."/>
            <person name="Chalopin D."/>
            <person name="Bennetzen J.L."/>
            <person name="Mauricio R."/>
        </authorList>
    </citation>
    <scope>NUCLEOTIDE SEQUENCE [LARGE SCALE GENOMIC DNA]</scope>
    <source>
        <strain evidence="3">NE01/NJP1002.9</strain>
        <tissue evidence="3">Muscle</tissue>
    </source>
</reference>
<keyword evidence="4" id="KW-1185">Reference proteome</keyword>
<dbReference type="AlphaFoldDB" id="A0A315VIP6"/>
<feature type="domain" description="EGF-like" evidence="2">
    <location>
        <begin position="119"/>
        <end position="154"/>
    </location>
</feature>
<comment type="caution">
    <text evidence="3">The sequence shown here is derived from an EMBL/GenBank/DDBJ whole genome shotgun (WGS) entry which is preliminary data.</text>
</comment>
<dbReference type="PROSITE" id="PS00022">
    <property type="entry name" value="EGF_1"/>
    <property type="match status" value="1"/>
</dbReference>
<keyword evidence="1" id="KW-1015">Disulfide bond</keyword>
<dbReference type="SMART" id="SM00181">
    <property type="entry name" value="EGF"/>
    <property type="match status" value="3"/>
</dbReference>
<dbReference type="InterPro" id="IPR052108">
    <property type="entry name" value="MEGF/SIB"/>
</dbReference>
<dbReference type="Gene3D" id="2.170.300.10">
    <property type="entry name" value="Tie2 ligand-binding domain superfamily"/>
    <property type="match status" value="2"/>
</dbReference>
<organism evidence="3 4">
    <name type="scientific">Gambusia affinis</name>
    <name type="common">Western mosquitofish</name>
    <name type="synonym">Heterandria affinis</name>
    <dbReference type="NCBI Taxonomy" id="33528"/>
    <lineage>
        <taxon>Eukaryota</taxon>
        <taxon>Metazoa</taxon>
        <taxon>Chordata</taxon>
        <taxon>Craniata</taxon>
        <taxon>Vertebrata</taxon>
        <taxon>Euteleostomi</taxon>
        <taxon>Actinopterygii</taxon>
        <taxon>Neopterygii</taxon>
        <taxon>Teleostei</taxon>
        <taxon>Neoteleostei</taxon>
        <taxon>Acanthomorphata</taxon>
        <taxon>Ovalentaria</taxon>
        <taxon>Atherinomorphae</taxon>
        <taxon>Cyprinodontiformes</taxon>
        <taxon>Poeciliidae</taxon>
        <taxon>Poeciliinae</taxon>
        <taxon>Gambusia</taxon>
    </lineage>
</organism>
<dbReference type="PANTHER" id="PTHR24035:SF127">
    <property type="entry name" value="LAMININ SUBUNIT ALPHA-5-RELATED"/>
    <property type="match status" value="1"/>
</dbReference>
<sequence length="434" mass="46439">MQRAGLGCLYQPLRNSAAFGVEGLTPSLLTSWRRAPRRRSDTAPWLLVQRPHRPGGEQLDLRRSATLPIKAFIKEDLLRRPPCPPHSFNNAVSNKAPNEASASQTRCRRCQEECPVGTYGPQCAHKCDCLNGARCFHINGACLCSEGFKGPSCQHRFCPAGLYGLLCDKICPCQGNNTLRWGKQHQPLSASSVDGNTSCHPLSGECTCAAGWAGLYCNETCPAGYYGNGCKEPCSCANGADCDGVSGACVCAPGFIVSEQTQHGFKMADLTNKTRDAAPLQASGSVCLGPVNASVFDALLLTRLGLMNACQPRRASPACISRRSDRSKRLQQIKGISSETRSCVSAVKNGAPLPDRRLRMQVLGMCAAVGPADSAGLGAAGVQLGCSDCEVIAGLALSGVALRGPGRLRRRLIRPDRGRRSFSNWAENIRDFSR</sequence>
<keyword evidence="1" id="KW-0245">EGF-like domain</keyword>
<dbReference type="PANTHER" id="PTHR24035">
    <property type="entry name" value="MULTIPLE EPIDERMAL GROWTH FACTOR-LIKE DOMAINS PROTEIN"/>
    <property type="match status" value="1"/>
</dbReference>
<protein>
    <recommendedName>
        <fullName evidence="2">EGF-like domain-containing protein</fullName>
    </recommendedName>
</protein>
<dbReference type="EMBL" id="NHOQ01001616">
    <property type="protein sequence ID" value="PWA23325.1"/>
    <property type="molecule type" value="Genomic_DNA"/>
</dbReference>
<evidence type="ECO:0000256" key="1">
    <source>
        <dbReference type="PROSITE-ProRule" id="PRU00076"/>
    </source>
</evidence>
<dbReference type="PROSITE" id="PS01186">
    <property type="entry name" value="EGF_2"/>
    <property type="match status" value="1"/>
</dbReference>
<gene>
    <name evidence="3" type="ORF">CCH79_00018916</name>
</gene>
<evidence type="ECO:0000313" key="4">
    <source>
        <dbReference type="Proteomes" id="UP000250572"/>
    </source>
</evidence>
<evidence type="ECO:0000313" key="3">
    <source>
        <dbReference type="EMBL" id="PWA23325.1"/>
    </source>
</evidence>
<comment type="caution">
    <text evidence="1">Lacks conserved residue(s) required for the propagation of feature annotation.</text>
</comment>